<dbReference type="GO" id="GO:0061798">
    <property type="term" value="F:GTP 3',8'-cyclase activity"/>
    <property type="evidence" value="ECO:0007669"/>
    <property type="project" value="UniProtKB-EC"/>
</dbReference>
<dbReference type="InterPro" id="IPR050105">
    <property type="entry name" value="MoCo_biosynth_MoaA/MoaC"/>
</dbReference>
<dbReference type="PROSITE" id="PS51918">
    <property type="entry name" value="RADICAL_SAM"/>
    <property type="match status" value="1"/>
</dbReference>
<dbReference type="InterPro" id="IPR010505">
    <property type="entry name" value="MoaA_twitch"/>
</dbReference>
<keyword evidence="9" id="KW-0411">Iron-sulfur</keyword>
<dbReference type="InterPro" id="IPR013785">
    <property type="entry name" value="Aldolase_TIM"/>
</dbReference>
<dbReference type="UniPathway" id="UPA00344"/>
<dbReference type="SUPFAM" id="SSF102114">
    <property type="entry name" value="Radical SAM enzymes"/>
    <property type="match status" value="1"/>
</dbReference>
<dbReference type="PROSITE" id="PS01305">
    <property type="entry name" value="MOAA_NIFB_PQQE"/>
    <property type="match status" value="1"/>
</dbReference>
<dbReference type="Pfam" id="PF06463">
    <property type="entry name" value="Mob_synth_C"/>
    <property type="match status" value="1"/>
</dbReference>
<dbReference type="InterPro" id="IPR040064">
    <property type="entry name" value="MoaA-like"/>
</dbReference>
<evidence type="ECO:0000256" key="14">
    <source>
        <dbReference type="ARBA" id="ARBA00048697"/>
    </source>
</evidence>
<dbReference type="NCBIfam" id="TIGR02666">
    <property type="entry name" value="moaA"/>
    <property type="match status" value="1"/>
</dbReference>
<dbReference type="InterPro" id="IPR006638">
    <property type="entry name" value="Elp3/MiaA/NifB-like_rSAM"/>
</dbReference>
<evidence type="ECO:0000256" key="5">
    <source>
        <dbReference type="ARBA" id="ARBA00022691"/>
    </source>
</evidence>
<evidence type="ECO:0000256" key="11">
    <source>
        <dbReference type="ARBA" id="ARBA00023134"/>
    </source>
</evidence>
<dbReference type="Gene3D" id="3.20.20.70">
    <property type="entry name" value="Aldolase class I"/>
    <property type="match status" value="1"/>
</dbReference>
<evidence type="ECO:0000256" key="6">
    <source>
        <dbReference type="ARBA" id="ARBA00022723"/>
    </source>
</evidence>
<protein>
    <recommendedName>
        <fullName evidence="3">GTP 3',8-cyclase</fullName>
        <ecNumber evidence="3">4.1.99.22</ecNumber>
    </recommendedName>
</protein>
<evidence type="ECO:0000256" key="4">
    <source>
        <dbReference type="ARBA" id="ARBA00022485"/>
    </source>
</evidence>
<dbReference type="InterPro" id="IPR000385">
    <property type="entry name" value="MoaA_NifB_PqqE_Fe-S-bd_CS"/>
</dbReference>
<dbReference type="GO" id="GO:0046872">
    <property type="term" value="F:metal ion binding"/>
    <property type="evidence" value="ECO:0007669"/>
    <property type="project" value="UniProtKB-KW"/>
</dbReference>
<evidence type="ECO:0000256" key="10">
    <source>
        <dbReference type="ARBA" id="ARBA00023128"/>
    </source>
</evidence>
<evidence type="ECO:0000256" key="8">
    <source>
        <dbReference type="ARBA" id="ARBA00023004"/>
    </source>
</evidence>
<keyword evidence="7" id="KW-0547">Nucleotide-binding</keyword>
<keyword evidence="13" id="KW-0456">Lyase</keyword>
<feature type="domain" description="Radical SAM core" evidence="16">
    <location>
        <begin position="115"/>
        <end position="345"/>
    </location>
</feature>
<gene>
    <name evidence="17" type="ORF">PCON_01572</name>
</gene>
<evidence type="ECO:0000256" key="3">
    <source>
        <dbReference type="ARBA" id="ARBA00012167"/>
    </source>
</evidence>
<dbReference type="CDD" id="cd01335">
    <property type="entry name" value="Radical_SAM"/>
    <property type="match status" value="1"/>
</dbReference>
<proteinExistence type="inferred from homology"/>
<keyword evidence="6" id="KW-0479">Metal-binding</keyword>
<comment type="cofactor">
    <cofactor evidence="1">
        <name>[4Fe-4S] cluster</name>
        <dbReference type="ChEBI" id="CHEBI:49883"/>
    </cofactor>
</comment>
<accession>U4L8X4</accession>
<dbReference type="Proteomes" id="UP000018144">
    <property type="component" value="Unassembled WGS sequence"/>
</dbReference>
<dbReference type="SFLD" id="SFLDG01386">
    <property type="entry name" value="main_SPASM_domain-containing"/>
    <property type="match status" value="1"/>
</dbReference>
<evidence type="ECO:0000256" key="15">
    <source>
        <dbReference type="SAM" id="MobiDB-lite"/>
    </source>
</evidence>
<evidence type="ECO:0000256" key="9">
    <source>
        <dbReference type="ARBA" id="ARBA00023014"/>
    </source>
</evidence>
<dbReference type="GO" id="GO:0006777">
    <property type="term" value="P:Mo-molybdopterin cofactor biosynthetic process"/>
    <property type="evidence" value="ECO:0007669"/>
    <property type="project" value="UniProtKB-KW"/>
</dbReference>
<dbReference type="EC" id="4.1.99.22" evidence="3"/>
<feature type="compositionally biased region" description="Basic residues" evidence="15">
    <location>
        <begin position="10"/>
        <end position="20"/>
    </location>
</feature>
<dbReference type="GO" id="GO:0005525">
    <property type="term" value="F:GTP binding"/>
    <property type="evidence" value="ECO:0007669"/>
    <property type="project" value="UniProtKB-KW"/>
</dbReference>
<sequence>MQGSPDFRRYAPHVHLHLRRQSTSTAAASTTTRNSPAPVATPKNYTRLAALRQTLRNEYPVNFPAAESTAAQPISPAAPSTRVAPTTAATPRLDALRSTLASPTDKPFSSFLTDRFKRQHNYLRISITERCNLRCLYCMPSEGIELSPASHLLSTNEIIEVARLFVSEGVTKIRLTGGEPTVRKDVVELVRRLGELRSLGLKEIAITSNGVSLLRKLPAMVEAGLTAVNLSLDTLIPAKFELITRRRGLEKVLQSMDEALRLGVRVKVNTVVMRGVNEEELGDFVEMTKDKEVEVRFIEYMPFDGNKWASKKMFPFQQMLNTITRQHPDFYLLPQLPNDTAKTYAIPGYAGTVGFITSMTENFCGTCNRLRITSDGNIKACLFGNEEVSLRDVMREYRQADEEVGAGGERRGEMEKRLLEVIGGAVGRKEEGHKPADALAREGGNRPMILIGG</sequence>
<evidence type="ECO:0000256" key="7">
    <source>
        <dbReference type="ARBA" id="ARBA00022741"/>
    </source>
</evidence>
<comment type="catalytic activity">
    <reaction evidence="14">
        <text>GTP + AH2 + S-adenosyl-L-methionine = (8S)-3',8-cyclo-7,8-dihydroguanosine 5'-triphosphate + 5'-deoxyadenosine + L-methionine + A + H(+)</text>
        <dbReference type="Rhea" id="RHEA:49576"/>
        <dbReference type="ChEBI" id="CHEBI:13193"/>
        <dbReference type="ChEBI" id="CHEBI:15378"/>
        <dbReference type="ChEBI" id="CHEBI:17319"/>
        <dbReference type="ChEBI" id="CHEBI:17499"/>
        <dbReference type="ChEBI" id="CHEBI:37565"/>
        <dbReference type="ChEBI" id="CHEBI:57844"/>
        <dbReference type="ChEBI" id="CHEBI:59789"/>
        <dbReference type="ChEBI" id="CHEBI:131766"/>
        <dbReference type="EC" id="4.1.99.22"/>
    </reaction>
</comment>
<reference evidence="17 18" key="1">
    <citation type="journal article" date="2013" name="PLoS Genet.">
        <title>The genome and development-dependent transcriptomes of Pyronema confluens: a window into fungal evolution.</title>
        <authorList>
            <person name="Traeger S."/>
            <person name="Altegoer F."/>
            <person name="Freitag M."/>
            <person name="Gabaldon T."/>
            <person name="Kempken F."/>
            <person name="Kumar A."/>
            <person name="Marcet-Houben M."/>
            <person name="Poggeler S."/>
            <person name="Stajich J.E."/>
            <person name="Nowrousian M."/>
        </authorList>
    </citation>
    <scope>NUCLEOTIDE SEQUENCE [LARGE SCALE GENOMIC DNA]</scope>
    <source>
        <strain evidence="18">CBS 100304</strain>
        <tissue evidence="17">Vegetative mycelium</tissue>
    </source>
</reference>
<keyword evidence="8" id="KW-0408">Iron</keyword>
<dbReference type="OMA" id="VPMARHF"/>
<dbReference type="STRING" id="1076935.U4L8X4"/>
<evidence type="ECO:0000259" key="16">
    <source>
        <dbReference type="PROSITE" id="PS51918"/>
    </source>
</evidence>
<dbReference type="AlphaFoldDB" id="U4L8X4"/>
<keyword evidence="12" id="KW-0501">Molybdenum cofactor biosynthesis</keyword>
<name>U4L8X4_PYROM</name>
<evidence type="ECO:0000313" key="17">
    <source>
        <dbReference type="EMBL" id="CCX15297.1"/>
    </source>
</evidence>
<organism evidence="17 18">
    <name type="scientific">Pyronema omphalodes (strain CBS 100304)</name>
    <name type="common">Pyronema confluens</name>
    <dbReference type="NCBI Taxonomy" id="1076935"/>
    <lineage>
        <taxon>Eukaryota</taxon>
        <taxon>Fungi</taxon>
        <taxon>Dikarya</taxon>
        <taxon>Ascomycota</taxon>
        <taxon>Pezizomycotina</taxon>
        <taxon>Pezizomycetes</taxon>
        <taxon>Pezizales</taxon>
        <taxon>Pyronemataceae</taxon>
        <taxon>Pyronema</taxon>
    </lineage>
</organism>
<dbReference type="InterPro" id="IPR013483">
    <property type="entry name" value="MoaA"/>
</dbReference>
<dbReference type="SMART" id="SM00729">
    <property type="entry name" value="Elp3"/>
    <property type="match status" value="1"/>
</dbReference>
<feature type="compositionally biased region" description="Low complexity" evidence="15">
    <location>
        <begin position="22"/>
        <end position="32"/>
    </location>
</feature>
<comment type="pathway">
    <text evidence="2">Cofactor biosynthesis; molybdopterin biosynthesis.</text>
</comment>
<keyword evidence="18" id="KW-1185">Reference proteome</keyword>
<dbReference type="PANTHER" id="PTHR22960:SF0">
    <property type="entry name" value="MOLYBDENUM COFACTOR BIOSYNTHESIS PROTEIN 1"/>
    <property type="match status" value="1"/>
</dbReference>
<dbReference type="InterPro" id="IPR007197">
    <property type="entry name" value="rSAM"/>
</dbReference>
<dbReference type="SFLD" id="SFLDS00029">
    <property type="entry name" value="Radical_SAM"/>
    <property type="match status" value="1"/>
</dbReference>
<dbReference type="Pfam" id="PF04055">
    <property type="entry name" value="Radical_SAM"/>
    <property type="match status" value="1"/>
</dbReference>
<evidence type="ECO:0000256" key="12">
    <source>
        <dbReference type="ARBA" id="ARBA00023150"/>
    </source>
</evidence>
<evidence type="ECO:0000313" key="18">
    <source>
        <dbReference type="Proteomes" id="UP000018144"/>
    </source>
</evidence>
<dbReference type="PANTHER" id="PTHR22960">
    <property type="entry name" value="MOLYBDOPTERIN COFACTOR SYNTHESIS PROTEIN A"/>
    <property type="match status" value="1"/>
</dbReference>
<keyword evidence="4" id="KW-0004">4Fe-4S</keyword>
<keyword evidence="10" id="KW-0496">Mitochondrion</keyword>
<keyword evidence="5" id="KW-0949">S-adenosyl-L-methionine</keyword>
<dbReference type="GO" id="GO:0051539">
    <property type="term" value="F:4 iron, 4 sulfur cluster binding"/>
    <property type="evidence" value="ECO:0007669"/>
    <property type="project" value="UniProtKB-KW"/>
</dbReference>
<evidence type="ECO:0000256" key="1">
    <source>
        <dbReference type="ARBA" id="ARBA00001966"/>
    </source>
</evidence>
<dbReference type="SFLD" id="SFLDG01067">
    <property type="entry name" value="SPASM/twitch_domain_containing"/>
    <property type="match status" value="1"/>
</dbReference>
<dbReference type="HAMAP" id="MF_01225_B">
    <property type="entry name" value="MoaA_B"/>
    <property type="match status" value="1"/>
</dbReference>
<keyword evidence="11" id="KW-0342">GTP-binding</keyword>
<dbReference type="OrthoDB" id="429626at2759"/>
<evidence type="ECO:0000256" key="2">
    <source>
        <dbReference type="ARBA" id="ARBA00005046"/>
    </source>
</evidence>
<dbReference type="eggNOG" id="KOG2876">
    <property type="taxonomic scope" value="Eukaryota"/>
</dbReference>
<dbReference type="SFLD" id="SFLDG01383">
    <property type="entry name" value="cyclic_pyranopterin_phosphate"/>
    <property type="match status" value="1"/>
</dbReference>
<dbReference type="EMBL" id="HF936161">
    <property type="protein sequence ID" value="CCX15297.1"/>
    <property type="molecule type" value="Genomic_DNA"/>
</dbReference>
<dbReference type="GO" id="GO:0061799">
    <property type="term" value="F:cyclic pyranopterin monophosphate synthase activity"/>
    <property type="evidence" value="ECO:0007669"/>
    <property type="project" value="TreeGrafter"/>
</dbReference>
<feature type="region of interest" description="Disordered" evidence="15">
    <location>
        <begin position="1"/>
        <end position="43"/>
    </location>
</feature>
<evidence type="ECO:0000256" key="13">
    <source>
        <dbReference type="ARBA" id="ARBA00023239"/>
    </source>
</evidence>
<dbReference type="InterPro" id="IPR058240">
    <property type="entry name" value="rSAM_sf"/>
</dbReference>
<dbReference type="CDD" id="cd21117">
    <property type="entry name" value="Twitch_MoaA"/>
    <property type="match status" value="1"/>
</dbReference>